<feature type="transmembrane region" description="Helical" evidence="8">
    <location>
        <begin position="5"/>
        <end position="21"/>
    </location>
</feature>
<dbReference type="AlphaFoldDB" id="A0A2H1YHT2"/>
<feature type="transmembrane region" description="Helical" evidence="8">
    <location>
        <begin position="50"/>
        <end position="66"/>
    </location>
</feature>
<dbReference type="EMBL" id="OENF01000038">
    <property type="protein sequence ID" value="SOS75055.1"/>
    <property type="molecule type" value="Genomic_DNA"/>
</dbReference>
<feature type="transmembrane region" description="Helical" evidence="8">
    <location>
        <begin position="141"/>
        <end position="163"/>
    </location>
</feature>
<sequence length="168" mass="19715">MNKTIYLLFLFVFLLLLQVLVLNNVLFLGYINPYVYIIFVFLYPLNTNRIPFLSISFLLGLCIDAFSNSGGIHAFSILFIAYIRLWFIKAIFKKNEGDYLLFDLKLESFGKVFNYTVILTGIHHFILFSLINFSFYNISKVLLNTLYSSIFTLILYFLGSFIFRKKLK</sequence>
<evidence type="ECO:0000256" key="4">
    <source>
        <dbReference type="ARBA" id="ARBA00022692"/>
    </source>
</evidence>
<dbReference type="GO" id="GO:0008360">
    <property type="term" value="P:regulation of cell shape"/>
    <property type="evidence" value="ECO:0007669"/>
    <property type="project" value="UniProtKB-KW"/>
</dbReference>
<protein>
    <submittedName>
        <fullName evidence="9">Cell shape-determining protein MreD</fullName>
    </submittedName>
</protein>
<evidence type="ECO:0000313" key="9">
    <source>
        <dbReference type="EMBL" id="SOS75055.1"/>
    </source>
</evidence>
<evidence type="ECO:0000256" key="2">
    <source>
        <dbReference type="ARBA" id="ARBA00007776"/>
    </source>
</evidence>
<gene>
    <name evidence="9" type="primary">mreD</name>
    <name evidence="9" type="ORF">TNO020_430059</name>
</gene>
<keyword evidence="10" id="KW-1185">Reference proteome</keyword>
<reference evidence="10" key="1">
    <citation type="submission" date="2017-11" db="EMBL/GenBank/DDBJ databases">
        <authorList>
            <person name="Duchaud E."/>
        </authorList>
    </citation>
    <scope>NUCLEOTIDE SEQUENCE [LARGE SCALE GENOMIC DNA]</scope>
    <source>
        <strain evidence="10">Tenacibaculum sp. TNO020</strain>
    </source>
</reference>
<accession>A0A2H1YHT2</accession>
<evidence type="ECO:0000256" key="8">
    <source>
        <dbReference type="SAM" id="Phobius"/>
    </source>
</evidence>
<feature type="transmembrane region" description="Helical" evidence="8">
    <location>
        <begin position="27"/>
        <end position="43"/>
    </location>
</feature>
<dbReference type="Proteomes" id="UP000234211">
    <property type="component" value="Unassembled WGS sequence"/>
</dbReference>
<evidence type="ECO:0000256" key="1">
    <source>
        <dbReference type="ARBA" id="ARBA00004651"/>
    </source>
</evidence>
<dbReference type="GO" id="GO:0005886">
    <property type="term" value="C:plasma membrane"/>
    <property type="evidence" value="ECO:0007669"/>
    <property type="project" value="UniProtKB-SubCell"/>
</dbReference>
<keyword evidence="3" id="KW-1003">Cell membrane</keyword>
<evidence type="ECO:0000313" key="10">
    <source>
        <dbReference type="Proteomes" id="UP000234211"/>
    </source>
</evidence>
<evidence type="ECO:0000256" key="5">
    <source>
        <dbReference type="ARBA" id="ARBA00022960"/>
    </source>
</evidence>
<dbReference type="NCBIfam" id="TIGR03426">
    <property type="entry name" value="shape_MreD"/>
    <property type="match status" value="1"/>
</dbReference>
<keyword evidence="7 8" id="KW-0472">Membrane</keyword>
<evidence type="ECO:0000256" key="6">
    <source>
        <dbReference type="ARBA" id="ARBA00022989"/>
    </source>
</evidence>
<dbReference type="OrthoDB" id="1132160at2"/>
<evidence type="ECO:0000256" key="3">
    <source>
        <dbReference type="ARBA" id="ARBA00022475"/>
    </source>
</evidence>
<comment type="subcellular location">
    <subcellularLocation>
        <location evidence="1">Cell membrane</location>
        <topology evidence="1">Multi-pass membrane protein</topology>
    </subcellularLocation>
</comment>
<comment type="similarity">
    <text evidence="2">Belongs to the MreD family.</text>
</comment>
<feature type="transmembrane region" description="Helical" evidence="8">
    <location>
        <begin position="72"/>
        <end position="92"/>
    </location>
</feature>
<keyword evidence="4 8" id="KW-0812">Transmembrane</keyword>
<evidence type="ECO:0000256" key="7">
    <source>
        <dbReference type="ARBA" id="ARBA00023136"/>
    </source>
</evidence>
<dbReference type="InterPro" id="IPR007227">
    <property type="entry name" value="Cell_shape_determining_MreD"/>
</dbReference>
<name>A0A2H1YHT2_9FLAO</name>
<feature type="transmembrane region" description="Helical" evidence="8">
    <location>
        <begin position="112"/>
        <end position="135"/>
    </location>
</feature>
<keyword evidence="6 8" id="KW-1133">Transmembrane helix</keyword>
<proteinExistence type="inferred from homology"/>
<organism evidence="9 10">
    <name type="scientific">Tenacibaculum piscium</name>
    <dbReference type="NCBI Taxonomy" id="1458515"/>
    <lineage>
        <taxon>Bacteria</taxon>
        <taxon>Pseudomonadati</taxon>
        <taxon>Bacteroidota</taxon>
        <taxon>Flavobacteriia</taxon>
        <taxon>Flavobacteriales</taxon>
        <taxon>Flavobacteriaceae</taxon>
        <taxon>Tenacibaculum</taxon>
    </lineage>
</organism>
<dbReference type="RefSeq" id="WP_101917690.1">
    <property type="nucleotide sequence ID" value="NZ_JAFMUR010000004.1"/>
</dbReference>
<keyword evidence="5" id="KW-0133">Cell shape</keyword>
<dbReference type="GeneID" id="86942948"/>